<evidence type="ECO:0000313" key="7">
    <source>
        <dbReference type="EMBL" id="RVW87211.1"/>
    </source>
</evidence>
<accession>A0A438HRX3</accession>
<keyword evidence="3" id="KW-0325">Glycoprotein</keyword>
<reference evidence="7 8" key="1">
    <citation type="journal article" date="2018" name="PLoS Genet.">
        <title>Population sequencing reveals clonal diversity and ancestral inbreeding in the grapevine cultivar Chardonnay.</title>
        <authorList>
            <person name="Roach M.J."/>
            <person name="Johnson D.L."/>
            <person name="Bohlmann J."/>
            <person name="van Vuuren H.J."/>
            <person name="Jones S.J."/>
            <person name="Pretorius I.S."/>
            <person name="Schmidt S.A."/>
            <person name="Borneman A.R."/>
        </authorList>
    </citation>
    <scope>NUCLEOTIDE SEQUENCE [LARGE SCALE GENOMIC DNA]</scope>
    <source>
        <strain evidence="8">cv. Chardonnay</strain>
        <tissue evidence="7">Leaf</tissue>
    </source>
</reference>
<proteinExistence type="predicted"/>
<dbReference type="CDD" id="cd23509">
    <property type="entry name" value="Gnk2-like"/>
    <property type="match status" value="2"/>
</dbReference>
<evidence type="ECO:0000256" key="4">
    <source>
        <dbReference type="SAM" id="MobiDB-lite"/>
    </source>
</evidence>
<evidence type="ECO:0000256" key="2">
    <source>
        <dbReference type="ARBA" id="ARBA00022737"/>
    </source>
</evidence>
<dbReference type="PANTHER" id="PTHR32099">
    <property type="entry name" value="CYSTEINE-RICH REPEAT SECRETORY PROTEIN"/>
    <property type="match status" value="1"/>
</dbReference>
<comment type="caution">
    <text evidence="7">The sequence shown here is derived from an EMBL/GenBank/DDBJ whole genome shotgun (WGS) entry which is preliminary data.</text>
</comment>
<dbReference type="Pfam" id="PF01657">
    <property type="entry name" value="Stress-antifung"/>
    <property type="match status" value="2"/>
</dbReference>
<dbReference type="FunFam" id="3.30.430.20:FF:000009">
    <property type="entry name" value="Cysteine-rich receptor-like protein kinase 28"/>
    <property type="match status" value="1"/>
</dbReference>
<feature type="chain" id="PRO_5019173324" evidence="5">
    <location>
        <begin position="28"/>
        <end position="276"/>
    </location>
</feature>
<feature type="domain" description="Gnk2-homologous" evidence="6">
    <location>
        <begin position="27"/>
        <end position="125"/>
    </location>
</feature>
<evidence type="ECO:0000256" key="1">
    <source>
        <dbReference type="ARBA" id="ARBA00022729"/>
    </source>
</evidence>
<keyword evidence="7" id="KW-0808">Transferase</keyword>
<dbReference type="Gene3D" id="3.30.430.20">
    <property type="entry name" value="Gnk2 domain, C-X8-C-X2-C motif"/>
    <property type="match status" value="2"/>
</dbReference>
<keyword evidence="1 5" id="KW-0732">Signal</keyword>
<dbReference type="PANTHER" id="PTHR32099:SF31">
    <property type="entry name" value="PROTEIN KINASE DOMAIN-CONTAINING PROTEIN"/>
    <property type="match status" value="1"/>
</dbReference>
<name>A0A438HRX3_VITVI</name>
<feature type="region of interest" description="Disordered" evidence="4">
    <location>
        <begin position="214"/>
        <end position="276"/>
    </location>
</feature>
<dbReference type="AlphaFoldDB" id="A0A438HRX3"/>
<dbReference type="GO" id="GO:0016301">
    <property type="term" value="F:kinase activity"/>
    <property type="evidence" value="ECO:0007669"/>
    <property type="project" value="UniProtKB-KW"/>
</dbReference>
<evidence type="ECO:0000313" key="8">
    <source>
        <dbReference type="Proteomes" id="UP000288805"/>
    </source>
</evidence>
<sequence>MGFDLFSTRAFLLFLISIFSVIVFASGESLYIYHICGTETPDGDYKTNLTSLLDSLSSKASTYTFYKDTLNQIYSLYLCRGDVNATTCQSCVKAAGQEIQDECQYNKTAIIWYDECMLRYSNKDFFGQMSTTPRGETPFEELKFETDEKQYNASLTLYGLAQCTRDIGTDPCYECLEELFSIIKECCQEKVGWRVYGPNCNIRHERFRFYADPASPAPAQLAPPPPPTAKPPPPDNPDILKAKSLEIWGPARGGWWESGIGKNGDCPARGGGGNLG</sequence>
<dbReference type="Proteomes" id="UP000288805">
    <property type="component" value="Unassembled WGS sequence"/>
</dbReference>
<feature type="compositionally biased region" description="Pro residues" evidence="4">
    <location>
        <begin position="221"/>
        <end position="236"/>
    </location>
</feature>
<keyword evidence="7" id="KW-0418">Kinase</keyword>
<keyword evidence="2" id="KW-0677">Repeat</keyword>
<gene>
    <name evidence="7" type="primary">CRK25_9</name>
    <name evidence="7" type="ORF">CK203_027034</name>
</gene>
<dbReference type="InterPro" id="IPR038408">
    <property type="entry name" value="GNK2_sf"/>
</dbReference>
<protein>
    <submittedName>
        <fullName evidence="7">Cysteine-rich receptor-like protein kinase 25</fullName>
    </submittedName>
</protein>
<organism evidence="7 8">
    <name type="scientific">Vitis vinifera</name>
    <name type="common">Grape</name>
    <dbReference type="NCBI Taxonomy" id="29760"/>
    <lineage>
        <taxon>Eukaryota</taxon>
        <taxon>Viridiplantae</taxon>
        <taxon>Streptophyta</taxon>
        <taxon>Embryophyta</taxon>
        <taxon>Tracheophyta</taxon>
        <taxon>Spermatophyta</taxon>
        <taxon>Magnoliopsida</taxon>
        <taxon>eudicotyledons</taxon>
        <taxon>Gunneridae</taxon>
        <taxon>Pentapetalae</taxon>
        <taxon>rosids</taxon>
        <taxon>Vitales</taxon>
        <taxon>Vitaceae</taxon>
        <taxon>Viteae</taxon>
        <taxon>Vitis</taxon>
    </lineage>
</organism>
<dbReference type="PROSITE" id="PS51473">
    <property type="entry name" value="GNK2"/>
    <property type="match status" value="1"/>
</dbReference>
<keyword evidence="7" id="KW-0675">Receptor</keyword>
<evidence type="ECO:0000256" key="5">
    <source>
        <dbReference type="SAM" id="SignalP"/>
    </source>
</evidence>
<dbReference type="EMBL" id="QGNW01000186">
    <property type="protein sequence ID" value="RVW87211.1"/>
    <property type="molecule type" value="Genomic_DNA"/>
</dbReference>
<evidence type="ECO:0000256" key="3">
    <source>
        <dbReference type="ARBA" id="ARBA00023180"/>
    </source>
</evidence>
<feature type="signal peptide" evidence="5">
    <location>
        <begin position="1"/>
        <end position="27"/>
    </location>
</feature>
<evidence type="ECO:0000259" key="6">
    <source>
        <dbReference type="PROSITE" id="PS51473"/>
    </source>
</evidence>
<dbReference type="InterPro" id="IPR002902">
    <property type="entry name" value="GNK2"/>
</dbReference>